<dbReference type="Proteomes" id="UP000218785">
    <property type="component" value="Chromosome"/>
</dbReference>
<feature type="compositionally biased region" description="Polar residues" evidence="7">
    <location>
        <begin position="400"/>
        <end position="420"/>
    </location>
</feature>
<evidence type="ECO:0000256" key="5">
    <source>
        <dbReference type="PROSITE-ProRule" id="PRU01240"/>
    </source>
</evidence>
<protein>
    <submittedName>
        <fullName evidence="9">Putative peptidase</fullName>
    </submittedName>
</protein>
<dbReference type="InterPro" id="IPR001343">
    <property type="entry name" value="Hemolysn_Ca-bd"/>
</dbReference>
<dbReference type="KEGG" id="ttq:NIES37_16080"/>
<reference evidence="9 10" key="1">
    <citation type="submission" date="2017-06" db="EMBL/GenBank/DDBJ databases">
        <title>Genome sequencing of cyanobaciteial culture collection at National Institute for Environmental Studies (NIES).</title>
        <authorList>
            <person name="Hirose Y."/>
            <person name="Shimura Y."/>
            <person name="Fujisawa T."/>
            <person name="Nakamura Y."/>
            <person name="Kawachi M."/>
        </authorList>
    </citation>
    <scope>NUCLEOTIDE SEQUENCE [LARGE SCALE GENOMIC DNA]</scope>
    <source>
        <strain evidence="9 10">NIES-37</strain>
    </source>
</reference>
<feature type="compositionally biased region" description="Low complexity" evidence="7">
    <location>
        <begin position="382"/>
        <end position="399"/>
    </location>
</feature>
<dbReference type="CDD" id="cd07473">
    <property type="entry name" value="Peptidases_S8_Subtilisin_like"/>
    <property type="match status" value="1"/>
</dbReference>
<dbReference type="Gene3D" id="2.150.10.10">
    <property type="entry name" value="Serralysin-like metalloprotease, C-terminal"/>
    <property type="match status" value="3"/>
</dbReference>
<dbReference type="PROSITE" id="PS00136">
    <property type="entry name" value="SUBTILASE_ASP"/>
    <property type="match status" value="1"/>
</dbReference>
<dbReference type="InterPro" id="IPR023828">
    <property type="entry name" value="Peptidase_S8_Ser-AS"/>
</dbReference>
<feature type="region of interest" description="Disordered" evidence="7">
    <location>
        <begin position="111"/>
        <end position="132"/>
    </location>
</feature>
<dbReference type="GO" id="GO:0006508">
    <property type="term" value="P:proteolysis"/>
    <property type="evidence" value="ECO:0007669"/>
    <property type="project" value="UniProtKB-KW"/>
</dbReference>
<dbReference type="AlphaFoldDB" id="A0A1Z4MW20"/>
<dbReference type="EMBL" id="AP018248">
    <property type="protein sequence ID" value="BAY97664.1"/>
    <property type="molecule type" value="Genomic_DNA"/>
</dbReference>
<evidence type="ECO:0000256" key="4">
    <source>
        <dbReference type="ARBA" id="ARBA00022825"/>
    </source>
</evidence>
<dbReference type="GO" id="GO:0005509">
    <property type="term" value="F:calcium ion binding"/>
    <property type="evidence" value="ECO:0007669"/>
    <property type="project" value="InterPro"/>
</dbReference>
<evidence type="ECO:0000313" key="10">
    <source>
        <dbReference type="Proteomes" id="UP000218785"/>
    </source>
</evidence>
<dbReference type="GO" id="GO:0004252">
    <property type="term" value="F:serine-type endopeptidase activity"/>
    <property type="evidence" value="ECO:0007669"/>
    <property type="project" value="UniProtKB-UniRule"/>
</dbReference>
<feature type="compositionally biased region" description="Polar residues" evidence="7">
    <location>
        <begin position="1"/>
        <end position="11"/>
    </location>
</feature>
<evidence type="ECO:0000313" key="9">
    <source>
        <dbReference type="EMBL" id="BAY97664.1"/>
    </source>
</evidence>
<dbReference type="PANTHER" id="PTHR43399:SF4">
    <property type="entry name" value="CELL WALL-ASSOCIATED PROTEASE"/>
    <property type="match status" value="1"/>
</dbReference>
<dbReference type="Pfam" id="PF00353">
    <property type="entry name" value="HemolysinCabind"/>
    <property type="match status" value="2"/>
</dbReference>
<evidence type="ECO:0000259" key="8">
    <source>
        <dbReference type="Pfam" id="PF00082"/>
    </source>
</evidence>
<dbReference type="PROSITE" id="PS00137">
    <property type="entry name" value="SUBTILASE_HIS"/>
    <property type="match status" value="1"/>
</dbReference>
<dbReference type="InterPro" id="IPR036852">
    <property type="entry name" value="Peptidase_S8/S53_dom_sf"/>
</dbReference>
<dbReference type="SUPFAM" id="SSF52743">
    <property type="entry name" value="Subtilisin-like"/>
    <property type="match status" value="1"/>
</dbReference>
<evidence type="ECO:0000256" key="6">
    <source>
        <dbReference type="RuleBase" id="RU003355"/>
    </source>
</evidence>
<dbReference type="InterPro" id="IPR000209">
    <property type="entry name" value="Peptidase_S8/S53_dom"/>
</dbReference>
<sequence>MENIDNNASSTTKDDIVSSEIETEAQEEGINPDGIPNDPSYNRQWGLQKINASTAWDYTQGSKSVVVAVIDTGVDYNHPDLAANIWTNTKEIAGNGIDDDGNGYTDDIHGWDFGDNDSDPNDNDTTKSKRGHGTHVAGILGAVGNNNQGTIGVSPNVSIMITKHYRTNDSVGYLWDVPKGIRYAVDNGAKVINLSLGSSSFDQAQFDALSYANQKGVLVVTSAGNNGRNNDVTPYYPANYDLPNIITVASLGKNNNLASDSSYGFQSVDIAAPGVDIYSTFADSRYATWGGTSMATPLVTGAAALLLAANPKLTVSELKRDILASVQQVPGLQSKVATGGYLDLSKLTQFLSTATPQANSVTDNTTDTPAAEPVPTPAENTNDASGISDSDNISNNANNQTIYGSVDNDSLTGASGNDTIFGNDGNDSIDGGDGNDVLNGENGNDTIAGAAGNDTANGGAGGDRLYGADGNDNLNGDAGNDKLYGDAGDDILNGGSGNDTLNGGADNDTLIGGNGKDILTGGDGDDVLIGGLGKDILTGGLGKDIFVFDSLSDKKDAIADFSSFEGDKIQIGSSFGTDLSLFSYDNITGALSFNNVQFATLNTDSMFNPQQDIIV</sequence>
<feature type="active site" description="Charge relay system" evidence="5">
    <location>
        <position position="293"/>
    </location>
</feature>
<organism evidence="9 10">
    <name type="scientific">Tolypothrix tenuis PCC 7101</name>
    <dbReference type="NCBI Taxonomy" id="231146"/>
    <lineage>
        <taxon>Bacteria</taxon>
        <taxon>Bacillati</taxon>
        <taxon>Cyanobacteriota</taxon>
        <taxon>Cyanophyceae</taxon>
        <taxon>Nostocales</taxon>
        <taxon>Tolypothrichaceae</taxon>
        <taxon>Tolypothrix</taxon>
    </lineage>
</organism>
<keyword evidence="2 5" id="KW-0645">Protease</keyword>
<evidence type="ECO:0000256" key="2">
    <source>
        <dbReference type="ARBA" id="ARBA00022670"/>
    </source>
</evidence>
<keyword evidence="3 5" id="KW-0378">Hydrolase</keyword>
<accession>A0A1Z4MW20</accession>
<feature type="region of interest" description="Disordered" evidence="7">
    <location>
        <begin position="356"/>
        <end position="451"/>
    </location>
</feature>
<dbReference type="PROSITE" id="PS51892">
    <property type="entry name" value="SUBTILASE"/>
    <property type="match status" value="1"/>
</dbReference>
<dbReference type="PRINTS" id="PR00723">
    <property type="entry name" value="SUBTILISIN"/>
</dbReference>
<dbReference type="PRINTS" id="PR00313">
    <property type="entry name" value="CABNDNGRPT"/>
</dbReference>
<dbReference type="InterPro" id="IPR051048">
    <property type="entry name" value="Peptidase_S8/S53_subtilisin"/>
</dbReference>
<dbReference type="InterPro" id="IPR023827">
    <property type="entry name" value="Peptidase_S8_Asp-AS"/>
</dbReference>
<dbReference type="InterPro" id="IPR018511">
    <property type="entry name" value="Hemolysin-typ_Ca-bd_CS"/>
</dbReference>
<dbReference type="PROSITE" id="PS00138">
    <property type="entry name" value="SUBTILASE_SER"/>
    <property type="match status" value="1"/>
</dbReference>
<dbReference type="SUPFAM" id="SSF51120">
    <property type="entry name" value="beta-Roll"/>
    <property type="match status" value="2"/>
</dbReference>
<dbReference type="InterPro" id="IPR034204">
    <property type="entry name" value="PfSUB1-like_cat_dom"/>
</dbReference>
<feature type="active site" description="Charge relay system" evidence="5">
    <location>
        <position position="132"/>
    </location>
</feature>
<feature type="domain" description="Peptidase S8/S53" evidence="8">
    <location>
        <begin position="63"/>
        <end position="331"/>
    </location>
</feature>
<name>A0A1Z4MW20_9CYAN</name>
<dbReference type="InterPro" id="IPR015500">
    <property type="entry name" value="Peptidase_S8_subtilisin-rel"/>
</dbReference>
<dbReference type="InterPro" id="IPR011049">
    <property type="entry name" value="Serralysin-like_metalloprot_C"/>
</dbReference>
<evidence type="ECO:0000256" key="3">
    <source>
        <dbReference type="ARBA" id="ARBA00022801"/>
    </source>
</evidence>
<evidence type="ECO:0000256" key="1">
    <source>
        <dbReference type="ARBA" id="ARBA00011073"/>
    </source>
</evidence>
<dbReference type="PROSITE" id="PS00330">
    <property type="entry name" value="HEMOLYSIN_CALCIUM"/>
    <property type="match status" value="3"/>
</dbReference>
<evidence type="ECO:0000256" key="7">
    <source>
        <dbReference type="SAM" id="MobiDB-lite"/>
    </source>
</evidence>
<dbReference type="Gene3D" id="3.40.50.200">
    <property type="entry name" value="Peptidase S8/S53 domain"/>
    <property type="match status" value="1"/>
</dbReference>
<proteinExistence type="inferred from homology"/>
<dbReference type="InterPro" id="IPR022398">
    <property type="entry name" value="Peptidase_S8_His-AS"/>
</dbReference>
<feature type="active site" description="Charge relay system" evidence="5">
    <location>
        <position position="71"/>
    </location>
</feature>
<dbReference type="RefSeq" id="WP_096574685.1">
    <property type="nucleotide sequence ID" value="NZ_CAWNJS010000001.1"/>
</dbReference>
<gene>
    <name evidence="9" type="ORF">NIES37_16080</name>
</gene>
<keyword evidence="10" id="KW-1185">Reference proteome</keyword>
<comment type="similarity">
    <text evidence="1 5 6">Belongs to the peptidase S8 family.</text>
</comment>
<keyword evidence="4 5" id="KW-0720">Serine protease</keyword>
<dbReference type="Pfam" id="PF00082">
    <property type="entry name" value="Peptidase_S8"/>
    <property type="match status" value="1"/>
</dbReference>
<feature type="region of interest" description="Disordered" evidence="7">
    <location>
        <begin position="1"/>
        <end position="42"/>
    </location>
</feature>
<dbReference type="PANTHER" id="PTHR43399">
    <property type="entry name" value="SUBTILISIN-RELATED"/>
    <property type="match status" value="1"/>
</dbReference>